<comment type="caution">
    <text evidence="3">The sequence shown here is derived from an EMBL/GenBank/DDBJ whole genome shotgun (WGS) entry which is preliminary data.</text>
</comment>
<evidence type="ECO:0000256" key="1">
    <source>
        <dbReference type="SAM" id="MobiDB-lite"/>
    </source>
</evidence>
<accession>A0ABX1SFP2</accession>
<name>A0ABX1SFP2_9PSEU</name>
<protein>
    <submittedName>
        <fullName evidence="3">Uncharacterized protein</fullName>
    </submittedName>
</protein>
<keyword evidence="4" id="KW-1185">Reference proteome</keyword>
<feature type="compositionally biased region" description="Low complexity" evidence="1">
    <location>
        <begin position="128"/>
        <end position="139"/>
    </location>
</feature>
<keyword evidence="2" id="KW-1133">Transmembrane helix</keyword>
<keyword evidence="2" id="KW-0812">Transmembrane</keyword>
<feature type="transmembrane region" description="Helical" evidence="2">
    <location>
        <begin position="12"/>
        <end position="35"/>
    </location>
</feature>
<feature type="region of interest" description="Disordered" evidence="1">
    <location>
        <begin position="117"/>
        <end position="140"/>
    </location>
</feature>
<sequence>MGPTQINGLPAHALLVHVVVVLVPLTALLTVAAAFWPAVRHRLGIGLPLLALVMVISVPVTTNAGGWLLHRVPFTPLVLAHVRLGDDMLPWAIALFIAALAVWGLRFVEPLPARPAGTAAPGAPPDPGAAQPGSAAPEPGRTRVATLLAERRRAPAGHRQWVLLSAVVGVLAVVVAAGTVVQCYRVGDSGAHAVWTGRYSQQPLPRTGPAPG</sequence>
<dbReference type="EMBL" id="JAAXLA010000034">
    <property type="protein sequence ID" value="NMH99303.1"/>
    <property type="molecule type" value="Genomic_DNA"/>
</dbReference>
<evidence type="ECO:0000313" key="4">
    <source>
        <dbReference type="Proteomes" id="UP000820669"/>
    </source>
</evidence>
<dbReference type="RefSeq" id="WP_169382787.1">
    <property type="nucleotide sequence ID" value="NZ_JAAXLA010000034.1"/>
</dbReference>
<reference evidence="3 4" key="1">
    <citation type="submission" date="2020-04" db="EMBL/GenBank/DDBJ databases">
        <authorList>
            <person name="Klaysubun C."/>
            <person name="Duangmal K."/>
            <person name="Lipun K."/>
        </authorList>
    </citation>
    <scope>NUCLEOTIDE SEQUENCE [LARGE SCALE GENOMIC DNA]</scope>
    <source>
        <strain evidence="3 4">K10HN5</strain>
    </source>
</reference>
<evidence type="ECO:0000256" key="2">
    <source>
        <dbReference type="SAM" id="Phobius"/>
    </source>
</evidence>
<feature type="transmembrane region" description="Helical" evidence="2">
    <location>
        <begin position="47"/>
        <end position="69"/>
    </location>
</feature>
<organism evidence="3 4">
    <name type="scientific">Pseudonocardia acidicola</name>
    <dbReference type="NCBI Taxonomy" id="2724939"/>
    <lineage>
        <taxon>Bacteria</taxon>
        <taxon>Bacillati</taxon>
        <taxon>Actinomycetota</taxon>
        <taxon>Actinomycetes</taxon>
        <taxon>Pseudonocardiales</taxon>
        <taxon>Pseudonocardiaceae</taxon>
        <taxon>Pseudonocardia</taxon>
    </lineage>
</organism>
<feature type="transmembrane region" description="Helical" evidence="2">
    <location>
        <begin position="161"/>
        <end position="181"/>
    </location>
</feature>
<proteinExistence type="predicted"/>
<evidence type="ECO:0000313" key="3">
    <source>
        <dbReference type="EMBL" id="NMH99303.1"/>
    </source>
</evidence>
<keyword evidence="2" id="KW-0472">Membrane</keyword>
<gene>
    <name evidence="3" type="ORF">HF526_18590</name>
</gene>
<dbReference type="Proteomes" id="UP000820669">
    <property type="component" value="Unassembled WGS sequence"/>
</dbReference>
<feature type="transmembrane region" description="Helical" evidence="2">
    <location>
        <begin position="89"/>
        <end position="108"/>
    </location>
</feature>